<feature type="transmembrane region" description="Helical" evidence="1">
    <location>
        <begin position="21"/>
        <end position="47"/>
    </location>
</feature>
<keyword evidence="1" id="KW-0472">Membrane</keyword>
<evidence type="ECO:0000313" key="3">
    <source>
        <dbReference type="Proteomes" id="UP000283530"/>
    </source>
</evidence>
<comment type="caution">
    <text evidence="2">The sequence shown here is derived from an EMBL/GenBank/DDBJ whole genome shotgun (WGS) entry which is preliminary data.</text>
</comment>
<evidence type="ECO:0000313" key="2">
    <source>
        <dbReference type="EMBL" id="RWR86083.1"/>
    </source>
</evidence>
<keyword evidence="1" id="KW-1133">Transmembrane helix</keyword>
<gene>
    <name evidence="2" type="ORF">CKAN_01496600</name>
</gene>
<dbReference type="AlphaFoldDB" id="A0A3S3MM08"/>
<protein>
    <submittedName>
        <fullName evidence="2">Uncharacterized protein</fullName>
    </submittedName>
</protein>
<proteinExistence type="predicted"/>
<name>A0A3S3MM08_9MAGN</name>
<accession>A0A3S3MM08</accession>
<dbReference type="EMBL" id="QPKB01000005">
    <property type="protein sequence ID" value="RWR86083.1"/>
    <property type="molecule type" value="Genomic_DNA"/>
</dbReference>
<evidence type="ECO:0000256" key="1">
    <source>
        <dbReference type="SAM" id="Phobius"/>
    </source>
</evidence>
<sequence length="128" mass="14617">MKNGSSEIVSYSSLPSYRQSMLSLPFSLSLSLQLFSFLQAYVSTFLLDVITALNLDRFSFYKPLHRVPFFSASVRSIFLSLFLIKGAKTLAFLRLLLSISLKKRGFEFELRCVEEEAIAFEDSELHTL</sequence>
<reference evidence="2 3" key="1">
    <citation type="journal article" date="2019" name="Nat. Plants">
        <title>Stout camphor tree genome fills gaps in understanding of flowering plant genome evolution.</title>
        <authorList>
            <person name="Chaw S.M."/>
            <person name="Liu Y.C."/>
            <person name="Wu Y.W."/>
            <person name="Wang H.Y."/>
            <person name="Lin C.I."/>
            <person name="Wu C.S."/>
            <person name="Ke H.M."/>
            <person name="Chang L.Y."/>
            <person name="Hsu C.Y."/>
            <person name="Yang H.T."/>
            <person name="Sudianto E."/>
            <person name="Hsu M.H."/>
            <person name="Wu K.P."/>
            <person name="Wang L.N."/>
            <person name="Leebens-Mack J.H."/>
            <person name="Tsai I.J."/>
        </authorList>
    </citation>
    <scope>NUCLEOTIDE SEQUENCE [LARGE SCALE GENOMIC DNA]</scope>
    <source>
        <strain evidence="3">cv. Chaw 1501</strain>
        <tissue evidence="2">Young leaves</tissue>
    </source>
</reference>
<organism evidence="2 3">
    <name type="scientific">Cinnamomum micranthum f. kanehirae</name>
    <dbReference type="NCBI Taxonomy" id="337451"/>
    <lineage>
        <taxon>Eukaryota</taxon>
        <taxon>Viridiplantae</taxon>
        <taxon>Streptophyta</taxon>
        <taxon>Embryophyta</taxon>
        <taxon>Tracheophyta</taxon>
        <taxon>Spermatophyta</taxon>
        <taxon>Magnoliopsida</taxon>
        <taxon>Magnoliidae</taxon>
        <taxon>Laurales</taxon>
        <taxon>Lauraceae</taxon>
        <taxon>Cinnamomum</taxon>
    </lineage>
</organism>
<keyword evidence="1" id="KW-0812">Transmembrane</keyword>
<keyword evidence="3" id="KW-1185">Reference proteome</keyword>
<dbReference type="Proteomes" id="UP000283530">
    <property type="component" value="Unassembled WGS sequence"/>
</dbReference>